<proteinExistence type="predicted"/>
<dbReference type="AlphaFoldDB" id="A0A8J9YDN1"/>
<dbReference type="OrthoDB" id="7186541at2759"/>
<feature type="non-terminal residue" evidence="1">
    <location>
        <position position="176"/>
    </location>
</feature>
<evidence type="ECO:0000313" key="1">
    <source>
        <dbReference type="EMBL" id="CAH0726884.1"/>
    </source>
</evidence>
<sequence length="176" mass="20397">MQNESNSKPYNSKSIFNESTIVSENVYELTNIEFNSADDIRQRTKAVLTNIMPNSTEETQQTLKNNNIFKNNRQSKGIEIREGEQNNANNKFINKSKLNISRPIQTTELRLNKNAMSLSYFSNLLADRIISEIEFPIGSQVHRLSVMDGPQSLFRELHENDRYNTEQDFDVEIEQC</sequence>
<dbReference type="Proteomes" id="UP000838878">
    <property type="component" value="Chromosome 6"/>
</dbReference>
<dbReference type="EMBL" id="OV170226">
    <property type="protein sequence ID" value="CAH0726884.1"/>
    <property type="molecule type" value="Genomic_DNA"/>
</dbReference>
<keyword evidence="2" id="KW-1185">Reference proteome</keyword>
<reference evidence="1" key="1">
    <citation type="submission" date="2021-12" db="EMBL/GenBank/DDBJ databases">
        <authorList>
            <person name="Martin H S."/>
        </authorList>
    </citation>
    <scope>NUCLEOTIDE SEQUENCE</scope>
</reference>
<accession>A0A8J9YDN1</accession>
<name>A0A8J9YDN1_9NEOP</name>
<evidence type="ECO:0000313" key="2">
    <source>
        <dbReference type="Proteomes" id="UP000838878"/>
    </source>
</evidence>
<gene>
    <name evidence="1" type="ORF">BINO364_LOCUS12294</name>
</gene>
<protein>
    <submittedName>
        <fullName evidence="1">Uncharacterized protein</fullName>
    </submittedName>
</protein>
<organism evidence="1 2">
    <name type="scientific">Brenthis ino</name>
    <name type="common">lesser marbled fritillary</name>
    <dbReference type="NCBI Taxonomy" id="405034"/>
    <lineage>
        <taxon>Eukaryota</taxon>
        <taxon>Metazoa</taxon>
        <taxon>Ecdysozoa</taxon>
        <taxon>Arthropoda</taxon>
        <taxon>Hexapoda</taxon>
        <taxon>Insecta</taxon>
        <taxon>Pterygota</taxon>
        <taxon>Neoptera</taxon>
        <taxon>Endopterygota</taxon>
        <taxon>Lepidoptera</taxon>
        <taxon>Glossata</taxon>
        <taxon>Ditrysia</taxon>
        <taxon>Papilionoidea</taxon>
        <taxon>Nymphalidae</taxon>
        <taxon>Heliconiinae</taxon>
        <taxon>Argynnini</taxon>
        <taxon>Brenthis</taxon>
    </lineage>
</organism>